<dbReference type="InterPro" id="IPR051548">
    <property type="entry name" value="Grx-like_ET"/>
</dbReference>
<sequence length="82" mass="8660">MAITVYSKPNCVQCAATYRALDKAGLSYETVDITLDAEALDQVRSLGYAQAPVVMAGGEHWSGFRPDKIKALASVVAEAAAI</sequence>
<dbReference type="PANTHER" id="PTHR34386">
    <property type="entry name" value="GLUTAREDOXIN"/>
    <property type="match status" value="1"/>
</dbReference>
<dbReference type="InterPro" id="IPR002109">
    <property type="entry name" value="Glutaredoxin"/>
</dbReference>
<evidence type="ECO:0000256" key="6">
    <source>
        <dbReference type="ARBA" id="ARBA00023157"/>
    </source>
</evidence>
<dbReference type="Pfam" id="PF00462">
    <property type="entry name" value="Glutaredoxin"/>
    <property type="match status" value="1"/>
</dbReference>
<name>A0A1L7RCD2_9ACTO</name>
<dbReference type="CDD" id="cd02976">
    <property type="entry name" value="NrdH"/>
    <property type="match status" value="1"/>
</dbReference>
<keyword evidence="5" id="KW-0249">Electron transport</keyword>
<evidence type="ECO:0000256" key="5">
    <source>
        <dbReference type="ARBA" id="ARBA00022982"/>
    </source>
</evidence>
<dbReference type="Gene3D" id="3.40.30.10">
    <property type="entry name" value="Glutaredoxin"/>
    <property type="match status" value="1"/>
</dbReference>
<protein>
    <recommendedName>
        <fullName evidence="3">Glutaredoxin-like protein NrdH</fullName>
    </recommendedName>
</protein>
<comment type="similarity">
    <text evidence="2">Belongs to the glutaredoxin family.</text>
</comment>
<organism evidence="9">
    <name type="scientific">Actinomyces succiniciruminis</name>
    <dbReference type="NCBI Taxonomy" id="1522002"/>
    <lineage>
        <taxon>Bacteria</taxon>
        <taxon>Bacillati</taxon>
        <taxon>Actinomycetota</taxon>
        <taxon>Actinomycetes</taxon>
        <taxon>Actinomycetales</taxon>
        <taxon>Actinomycetaceae</taxon>
        <taxon>Actinomyces</taxon>
    </lineage>
</organism>
<evidence type="ECO:0000256" key="4">
    <source>
        <dbReference type="ARBA" id="ARBA00022448"/>
    </source>
</evidence>
<comment type="function">
    <text evidence="1">Electron transport system for the ribonucleotide reductase system NrdEF.</text>
</comment>
<dbReference type="PROSITE" id="PS51354">
    <property type="entry name" value="GLUTAREDOXIN_2"/>
    <property type="match status" value="1"/>
</dbReference>
<evidence type="ECO:0000259" key="8">
    <source>
        <dbReference type="PROSITE" id="PS50404"/>
    </source>
</evidence>
<feature type="domain" description="GST N-terminal" evidence="8">
    <location>
        <begin position="1"/>
        <end position="82"/>
    </location>
</feature>
<dbReference type="GO" id="GO:0009055">
    <property type="term" value="F:electron transfer activity"/>
    <property type="evidence" value="ECO:0007669"/>
    <property type="project" value="TreeGrafter"/>
</dbReference>
<evidence type="ECO:0000313" key="9">
    <source>
        <dbReference type="EMBL" id="CED91561.1"/>
    </source>
</evidence>
<dbReference type="RefSeq" id="WP_210580448.1">
    <property type="nucleotide sequence ID" value="NZ_LK995512.1"/>
</dbReference>
<dbReference type="InterPro" id="IPR036249">
    <property type="entry name" value="Thioredoxin-like_sf"/>
</dbReference>
<evidence type="ECO:0000256" key="2">
    <source>
        <dbReference type="ARBA" id="ARBA00007787"/>
    </source>
</evidence>
<dbReference type="PROSITE" id="PS50404">
    <property type="entry name" value="GST_NTER"/>
    <property type="match status" value="1"/>
</dbReference>
<keyword evidence="4" id="KW-0813">Transport</keyword>
<proteinExistence type="inferred from homology"/>
<dbReference type="GO" id="GO:0045454">
    <property type="term" value="P:cell redox homeostasis"/>
    <property type="evidence" value="ECO:0007669"/>
    <property type="project" value="InterPro"/>
</dbReference>
<dbReference type="InterPro" id="IPR011909">
    <property type="entry name" value="GlrX_NrdH"/>
</dbReference>
<keyword evidence="7" id="KW-0676">Redox-active center</keyword>
<dbReference type="SUPFAM" id="SSF52833">
    <property type="entry name" value="Thioredoxin-like"/>
    <property type="match status" value="1"/>
</dbReference>
<dbReference type="NCBIfam" id="TIGR02194">
    <property type="entry name" value="GlrX_NrdH"/>
    <property type="match status" value="1"/>
</dbReference>
<evidence type="ECO:0000256" key="3">
    <source>
        <dbReference type="ARBA" id="ARBA00017945"/>
    </source>
</evidence>
<dbReference type="EMBL" id="LK995512">
    <property type="protein sequence ID" value="CED91561.1"/>
    <property type="molecule type" value="Genomic_DNA"/>
</dbReference>
<dbReference type="AlphaFoldDB" id="A0A1L7RCD2"/>
<dbReference type="InterPro" id="IPR004045">
    <property type="entry name" value="Glutathione_S-Trfase_N"/>
</dbReference>
<dbReference type="PANTHER" id="PTHR34386:SF1">
    <property type="entry name" value="GLUTAREDOXIN-LIKE PROTEIN NRDH"/>
    <property type="match status" value="1"/>
</dbReference>
<keyword evidence="6" id="KW-1015">Disulfide bond</keyword>
<evidence type="ECO:0000256" key="7">
    <source>
        <dbReference type="ARBA" id="ARBA00023284"/>
    </source>
</evidence>
<accession>A0A1L7RCD2</accession>
<reference evidence="9" key="1">
    <citation type="submission" date="2014-07" db="EMBL/GenBank/DDBJ databases">
        <authorList>
            <person name="Zhang J.E."/>
            <person name="Yang H."/>
            <person name="Guo J."/>
            <person name="Deng Z."/>
            <person name="Luo H."/>
            <person name="Luo M."/>
            <person name="Zhao B."/>
        </authorList>
    </citation>
    <scope>NUCLEOTIDE SEQUENCE</scope>
    <source>
        <strain evidence="9">AM4</strain>
    </source>
</reference>
<evidence type="ECO:0000256" key="1">
    <source>
        <dbReference type="ARBA" id="ARBA00002292"/>
    </source>
</evidence>
<gene>
    <name evidence="9" type="ORF">AAM4_1729</name>
</gene>